<dbReference type="RefSeq" id="WP_102065370.1">
    <property type="nucleotide sequence ID" value="NZ_PKQE01000002.1"/>
</dbReference>
<evidence type="ECO:0000256" key="2">
    <source>
        <dbReference type="ARBA" id="ARBA00009773"/>
    </source>
</evidence>
<feature type="transmembrane region" description="Helical" evidence="6">
    <location>
        <begin position="264"/>
        <end position="285"/>
    </location>
</feature>
<keyword evidence="5 6" id="KW-0472">Membrane</keyword>
<keyword evidence="3 6" id="KW-0812">Transmembrane</keyword>
<gene>
    <name evidence="7" type="ORF">C0Q88_09690</name>
</gene>
<dbReference type="Pfam" id="PF01594">
    <property type="entry name" value="AI-2E_transport"/>
    <property type="match status" value="1"/>
</dbReference>
<comment type="subcellular location">
    <subcellularLocation>
        <location evidence="1">Membrane</location>
        <topology evidence="1">Multi-pass membrane protein</topology>
    </subcellularLocation>
</comment>
<feature type="transmembrane region" description="Helical" evidence="6">
    <location>
        <begin position="71"/>
        <end position="95"/>
    </location>
</feature>
<keyword evidence="4 6" id="KW-1133">Transmembrane helix</keyword>
<accession>A0A2N4TRB4</accession>
<comment type="similarity">
    <text evidence="2">Belongs to the autoinducer-2 exporter (AI-2E) (TC 2.A.86) family.</text>
</comment>
<name>A0A2N4TRB4_RALPI</name>
<protein>
    <submittedName>
        <fullName evidence="7">Permease</fullName>
    </submittedName>
</protein>
<evidence type="ECO:0000313" key="7">
    <source>
        <dbReference type="EMBL" id="PLC42247.1"/>
    </source>
</evidence>
<evidence type="ECO:0000256" key="3">
    <source>
        <dbReference type="ARBA" id="ARBA00022692"/>
    </source>
</evidence>
<evidence type="ECO:0000256" key="5">
    <source>
        <dbReference type="ARBA" id="ARBA00023136"/>
    </source>
</evidence>
<evidence type="ECO:0000256" key="6">
    <source>
        <dbReference type="SAM" id="Phobius"/>
    </source>
</evidence>
<dbReference type="AlphaFoldDB" id="A0A2N4TRB4"/>
<feature type="transmembrane region" description="Helical" evidence="6">
    <location>
        <begin position="241"/>
        <end position="258"/>
    </location>
</feature>
<dbReference type="InterPro" id="IPR002549">
    <property type="entry name" value="AI-2E-like"/>
</dbReference>
<feature type="transmembrane region" description="Helical" evidence="6">
    <location>
        <begin position="306"/>
        <end position="333"/>
    </location>
</feature>
<feature type="transmembrane region" description="Helical" evidence="6">
    <location>
        <begin position="157"/>
        <end position="175"/>
    </location>
</feature>
<evidence type="ECO:0000256" key="4">
    <source>
        <dbReference type="ARBA" id="ARBA00022989"/>
    </source>
</evidence>
<dbReference type="EMBL" id="PKQE01000002">
    <property type="protein sequence ID" value="PLC42247.1"/>
    <property type="molecule type" value="Genomic_DNA"/>
</dbReference>
<organism evidence="7 8">
    <name type="scientific">Ralstonia pickettii</name>
    <name type="common">Burkholderia pickettii</name>
    <dbReference type="NCBI Taxonomy" id="329"/>
    <lineage>
        <taxon>Bacteria</taxon>
        <taxon>Pseudomonadati</taxon>
        <taxon>Pseudomonadota</taxon>
        <taxon>Betaproteobacteria</taxon>
        <taxon>Burkholderiales</taxon>
        <taxon>Burkholderiaceae</taxon>
        <taxon>Ralstonia</taxon>
    </lineage>
</organism>
<evidence type="ECO:0000313" key="8">
    <source>
        <dbReference type="Proteomes" id="UP000234456"/>
    </source>
</evidence>
<proteinExistence type="inferred from homology"/>
<dbReference type="GO" id="GO:0016020">
    <property type="term" value="C:membrane"/>
    <property type="evidence" value="ECO:0007669"/>
    <property type="project" value="UniProtKB-SubCell"/>
</dbReference>
<feature type="transmembrane region" description="Helical" evidence="6">
    <location>
        <begin position="20"/>
        <end position="50"/>
    </location>
</feature>
<evidence type="ECO:0000256" key="1">
    <source>
        <dbReference type="ARBA" id="ARBA00004141"/>
    </source>
</evidence>
<reference evidence="7 8" key="1">
    <citation type="submission" date="2017-12" db="EMBL/GenBank/DDBJ databases">
        <title>Draft genome sequence of Ralstonia pickettii 52.</title>
        <authorList>
            <person name="Zheng B."/>
        </authorList>
    </citation>
    <scope>NUCLEOTIDE SEQUENCE [LARGE SCALE GENOMIC DNA]</scope>
    <source>
        <strain evidence="7 8">52</strain>
    </source>
</reference>
<dbReference type="OrthoDB" id="8113193at2"/>
<sequence length="345" mass="36819">MTMLPSELPPNAHTRPINAISYVLVAAMIGAVLWLHLLPAAIAGFLVYALARKLEARLRARHTVSKRARAIAVICVFVIAALILAALGIGIGRLVEHGHGLEGMLTRIADVLDNLRESLPAAVVNYVPQSVTELRVQLVQMIKEHGHQVSTMGIDGLRASALMLVGLILGAMVAWSETPDAEHHKPLAAALVNRLSRLTDAFEAVVFAQVKISALNTALAAIYLLGALPLFGQHVPYSKSLILLTFVAGLIPVAGNLISNTAIVVMSVTASLELAVASLIFLVVVHKLEYFVNARIIGSRIDARAWELILALIVMEALFGVGGVIAAPVLYAYMKRELTDAGLIG</sequence>
<dbReference type="Proteomes" id="UP000234456">
    <property type="component" value="Unassembled WGS sequence"/>
</dbReference>
<comment type="caution">
    <text evidence="7">The sequence shown here is derived from an EMBL/GenBank/DDBJ whole genome shotgun (WGS) entry which is preliminary data.</text>
</comment>